<dbReference type="AlphaFoldDB" id="A0AA39FHJ0"/>
<dbReference type="EMBL" id="JAQQBS010000004">
    <property type="protein sequence ID" value="KAK0169697.1"/>
    <property type="molecule type" value="Genomic_DNA"/>
</dbReference>
<accession>A0AA39FHJ0</accession>
<evidence type="ECO:0000313" key="3">
    <source>
        <dbReference type="Proteomes" id="UP001168990"/>
    </source>
</evidence>
<dbReference type="Proteomes" id="UP001168990">
    <property type="component" value="Unassembled WGS sequence"/>
</dbReference>
<organism evidence="2 3">
    <name type="scientific">Microctonus aethiopoides</name>
    <dbReference type="NCBI Taxonomy" id="144406"/>
    <lineage>
        <taxon>Eukaryota</taxon>
        <taxon>Metazoa</taxon>
        <taxon>Ecdysozoa</taxon>
        <taxon>Arthropoda</taxon>
        <taxon>Hexapoda</taxon>
        <taxon>Insecta</taxon>
        <taxon>Pterygota</taxon>
        <taxon>Neoptera</taxon>
        <taxon>Endopterygota</taxon>
        <taxon>Hymenoptera</taxon>
        <taxon>Apocrita</taxon>
        <taxon>Ichneumonoidea</taxon>
        <taxon>Braconidae</taxon>
        <taxon>Euphorinae</taxon>
        <taxon>Microctonus</taxon>
    </lineage>
</organism>
<reference evidence="2" key="1">
    <citation type="journal article" date="2023" name="bioRxiv">
        <title>Scaffold-level genome assemblies of two parasitoid biocontrol wasps reveal the parthenogenesis mechanism and an associated novel virus.</title>
        <authorList>
            <person name="Inwood S."/>
            <person name="Skelly J."/>
            <person name="Guhlin J."/>
            <person name="Harrop T."/>
            <person name="Goldson S."/>
            <person name="Dearden P."/>
        </authorList>
    </citation>
    <scope>NUCLEOTIDE SEQUENCE</scope>
    <source>
        <strain evidence="2">Irish</strain>
        <tissue evidence="2">Whole body</tissue>
    </source>
</reference>
<comment type="caution">
    <text evidence="2">The sequence shown here is derived from an EMBL/GenBank/DDBJ whole genome shotgun (WGS) entry which is preliminary data.</text>
</comment>
<proteinExistence type="predicted"/>
<gene>
    <name evidence="2" type="ORF">PV328_010342</name>
</gene>
<evidence type="ECO:0000256" key="1">
    <source>
        <dbReference type="SAM" id="MobiDB-lite"/>
    </source>
</evidence>
<reference evidence="2" key="2">
    <citation type="submission" date="2023-03" db="EMBL/GenBank/DDBJ databases">
        <authorList>
            <person name="Inwood S.N."/>
            <person name="Skelly J.G."/>
            <person name="Guhlin J."/>
            <person name="Harrop T.W.R."/>
            <person name="Goldson S.G."/>
            <person name="Dearden P.K."/>
        </authorList>
    </citation>
    <scope>NUCLEOTIDE SEQUENCE</scope>
    <source>
        <strain evidence="2">Irish</strain>
        <tissue evidence="2">Whole body</tissue>
    </source>
</reference>
<keyword evidence="3" id="KW-1185">Reference proteome</keyword>
<sequence length="151" mass="17294">MPSQFKSIDSLGTYEDYIIDLASRLNDIRNIARNNQEKAKKTSKVYYDRKSNSIPFQVGQNRKNTNVAGIEKIQMSQESKKIQMSQESKKIQMSQESKKYKCRRNRKNTNVAGIEENTNVAEIEENTNVAGIEENTNVAEIEENTNVAKIE</sequence>
<feature type="region of interest" description="Disordered" evidence="1">
    <location>
        <begin position="76"/>
        <end position="109"/>
    </location>
</feature>
<feature type="compositionally biased region" description="Polar residues" evidence="1">
    <location>
        <begin position="76"/>
        <end position="95"/>
    </location>
</feature>
<protein>
    <submittedName>
        <fullName evidence="2">Uncharacterized protein</fullName>
    </submittedName>
</protein>
<evidence type="ECO:0000313" key="2">
    <source>
        <dbReference type="EMBL" id="KAK0169697.1"/>
    </source>
</evidence>
<name>A0AA39FHJ0_9HYME</name>